<reference evidence="2" key="2">
    <citation type="submission" date="2020-09" db="EMBL/GenBank/DDBJ databases">
        <authorList>
            <person name="Sun Q."/>
            <person name="Zhou Y."/>
        </authorList>
    </citation>
    <scope>NUCLEOTIDE SEQUENCE</scope>
    <source>
        <strain evidence="2">CGMCC 4.5737</strain>
    </source>
</reference>
<accession>A0A8J3CKP5</accession>
<dbReference type="EMBL" id="BMMK01000061">
    <property type="protein sequence ID" value="GGM83334.1"/>
    <property type="molecule type" value="Genomic_DNA"/>
</dbReference>
<evidence type="ECO:0000313" key="3">
    <source>
        <dbReference type="Proteomes" id="UP000637578"/>
    </source>
</evidence>
<dbReference type="Proteomes" id="UP000637578">
    <property type="component" value="Unassembled WGS sequence"/>
</dbReference>
<dbReference type="AlphaFoldDB" id="A0A8J3CKP5"/>
<organism evidence="2 3">
    <name type="scientific">Longimycelium tulufanense</name>
    <dbReference type="NCBI Taxonomy" id="907463"/>
    <lineage>
        <taxon>Bacteria</taxon>
        <taxon>Bacillati</taxon>
        <taxon>Actinomycetota</taxon>
        <taxon>Actinomycetes</taxon>
        <taxon>Pseudonocardiales</taxon>
        <taxon>Pseudonocardiaceae</taxon>
        <taxon>Longimycelium</taxon>
    </lineage>
</organism>
<gene>
    <name evidence="2" type="ORF">GCM10012275_62430</name>
</gene>
<keyword evidence="3" id="KW-1185">Reference proteome</keyword>
<feature type="region of interest" description="Disordered" evidence="1">
    <location>
        <begin position="37"/>
        <end position="61"/>
    </location>
</feature>
<sequence>MRIRVEGPRGEVEQALTRLPRVFTVCSVSRFYPHRGPGDCGRVDVEITPPPAPPDSKGGTS</sequence>
<reference evidence="2" key="1">
    <citation type="journal article" date="2014" name="Int. J. Syst. Evol. Microbiol.">
        <title>Complete genome sequence of Corynebacterium casei LMG S-19264T (=DSM 44701T), isolated from a smear-ripened cheese.</title>
        <authorList>
            <consortium name="US DOE Joint Genome Institute (JGI-PGF)"/>
            <person name="Walter F."/>
            <person name="Albersmeier A."/>
            <person name="Kalinowski J."/>
            <person name="Ruckert C."/>
        </authorList>
    </citation>
    <scope>NUCLEOTIDE SEQUENCE</scope>
    <source>
        <strain evidence="2">CGMCC 4.5737</strain>
    </source>
</reference>
<comment type="caution">
    <text evidence="2">The sequence shown here is derived from an EMBL/GenBank/DDBJ whole genome shotgun (WGS) entry which is preliminary data.</text>
</comment>
<evidence type="ECO:0000313" key="2">
    <source>
        <dbReference type="EMBL" id="GGM83334.1"/>
    </source>
</evidence>
<protein>
    <submittedName>
        <fullName evidence="2">Uncharacterized protein</fullName>
    </submittedName>
</protein>
<name>A0A8J3CKP5_9PSEU</name>
<dbReference type="RefSeq" id="WP_189062033.1">
    <property type="nucleotide sequence ID" value="NZ_BMMK01000061.1"/>
</dbReference>
<evidence type="ECO:0000256" key="1">
    <source>
        <dbReference type="SAM" id="MobiDB-lite"/>
    </source>
</evidence>
<proteinExistence type="predicted"/>